<evidence type="ECO:0000259" key="1">
    <source>
        <dbReference type="Pfam" id="PF02602"/>
    </source>
</evidence>
<dbReference type="SUPFAM" id="SSF69618">
    <property type="entry name" value="HemD-like"/>
    <property type="match status" value="1"/>
</dbReference>
<dbReference type="EMBL" id="CP059851">
    <property type="protein sequence ID" value="QMW24132.1"/>
    <property type="molecule type" value="Genomic_DNA"/>
</dbReference>
<feature type="domain" description="Tetrapyrrole biosynthesis uroporphyrinogen III synthase" evidence="1">
    <location>
        <begin position="16"/>
        <end position="215"/>
    </location>
</feature>
<dbReference type="Pfam" id="PF02602">
    <property type="entry name" value="HEM4"/>
    <property type="match status" value="1"/>
</dbReference>
<gene>
    <name evidence="2" type="ORF">H3309_06655</name>
</gene>
<proteinExistence type="predicted"/>
<reference evidence="2 3" key="1">
    <citation type="submission" date="2020-07" db="EMBL/GenBank/DDBJ databases">
        <title>Complete genome sequence for Sandaracinobacter sp. M6.</title>
        <authorList>
            <person name="Tang Y."/>
            <person name="Liu Q."/>
            <person name="Guo Z."/>
            <person name="Lei P."/>
            <person name="Huang B."/>
        </authorList>
    </citation>
    <scope>NUCLEOTIDE SEQUENCE [LARGE SCALE GENOMIC DNA]</scope>
    <source>
        <strain evidence="2 3">M6</strain>
    </source>
</reference>
<protein>
    <submittedName>
        <fullName evidence="2">Uroporphyrinogen-III synthase</fullName>
    </submittedName>
</protein>
<evidence type="ECO:0000313" key="3">
    <source>
        <dbReference type="Proteomes" id="UP000515292"/>
    </source>
</evidence>
<keyword evidence="3" id="KW-1185">Reference proteome</keyword>
<dbReference type="InterPro" id="IPR036108">
    <property type="entry name" value="4pyrrol_syn_uPrphyn_synt_sf"/>
</dbReference>
<dbReference type="InterPro" id="IPR003754">
    <property type="entry name" value="4pyrrol_synth_uPrphyn_synth"/>
</dbReference>
<sequence>MTALLITRPQPEADLTARAARTAGFTPIVAPLLLPEPVPWTLPADPFDALLLTSPQAPALAGAALPLAAPAWCVGARTAQAARAAGLTHLVTGDSNGAALLARAAAAGLTTLLHLAGEDRTPLAPPPGLTLLIRTVYRARAVTALPKAALAHLTGPAPLVALFSARTATLFATLAHALPRARIALATLSPAIAAAAGPGWRAVAIAARPTTESLLAAARTLCDNPPHDRP</sequence>
<dbReference type="GO" id="GO:0033014">
    <property type="term" value="P:tetrapyrrole biosynthetic process"/>
    <property type="evidence" value="ECO:0007669"/>
    <property type="project" value="InterPro"/>
</dbReference>
<accession>A0A7G5IL90</accession>
<dbReference type="RefSeq" id="WP_182297955.1">
    <property type="nucleotide sequence ID" value="NZ_CP059851.1"/>
</dbReference>
<evidence type="ECO:0000313" key="2">
    <source>
        <dbReference type="EMBL" id="QMW24132.1"/>
    </source>
</evidence>
<dbReference type="AlphaFoldDB" id="A0A7G5IL90"/>
<dbReference type="Proteomes" id="UP000515292">
    <property type="component" value="Chromosome"/>
</dbReference>
<organism evidence="2 3">
    <name type="scientific">Sandaracinobacteroides saxicola</name>
    <dbReference type="NCBI Taxonomy" id="2759707"/>
    <lineage>
        <taxon>Bacteria</taxon>
        <taxon>Pseudomonadati</taxon>
        <taxon>Pseudomonadota</taxon>
        <taxon>Alphaproteobacteria</taxon>
        <taxon>Sphingomonadales</taxon>
        <taxon>Sphingosinicellaceae</taxon>
        <taxon>Sandaracinobacteroides</taxon>
    </lineage>
</organism>
<dbReference type="Gene3D" id="3.40.50.10090">
    <property type="match status" value="1"/>
</dbReference>
<dbReference type="GO" id="GO:0004852">
    <property type="term" value="F:uroporphyrinogen-III synthase activity"/>
    <property type="evidence" value="ECO:0007669"/>
    <property type="project" value="InterPro"/>
</dbReference>
<name>A0A7G5IL90_9SPHN</name>
<dbReference type="KEGG" id="sand:H3309_06655"/>